<name>X0RRL8_9ZZZZ</name>
<feature type="domain" description="SIS" evidence="1">
    <location>
        <begin position="1"/>
        <end position="100"/>
    </location>
</feature>
<dbReference type="PROSITE" id="PS51464">
    <property type="entry name" value="SIS"/>
    <property type="match status" value="1"/>
</dbReference>
<dbReference type="GO" id="GO:1901135">
    <property type="term" value="P:carbohydrate derivative metabolic process"/>
    <property type="evidence" value="ECO:0007669"/>
    <property type="project" value="InterPro"/>
</dbReference>
<dbReference type="GO" id="GO:0097367">
    <property type="term" value="F:carbohydrate derivative binding"/>
    <property type="evidence" value="ECO:0007669"/>
    <property type="project" value="InterPro"/>
</dbReference>
<dbReference type="Gene3D" id="3.40.50.10490">
    <property type="entry name" value="Glucose-6-phosphate isomerase like protein, domain 1"/>
    <property type="match status" value="1"/>
</dbReference>
<organism evidence="2">
    <name type="scientific">marine sediment metagenome</name>
    <dbReference type="NCBI Taxonomy" id="412755"/>
    <lineage>
        <taxon>unclassified sequences</taxon>
        <taxon>metagenomes</taxon>
        <taxon>ecological metagenomes</taxon>
    </lineage>
</organism>
<proteinExistence type="predicted"/>
<feature type="non-terminal residue" evidence="2">
    <location>
        <position position="1"/>
    </location>
</feature>
<dbReference type="CDD" id="cd05006">
    <property type="entry name" value="SIS_GmhA"/>
    <property type="match status" value="1"/>
</dbReference>
<dbReference type="PANTHER" id="PTHR30390:SF7">
    <property type="entry name" value="PHOSPHOHEPTOSE ISOMERASE"/>
    <property type="match status" value="1"/>
</dbReference>
<dbReference type="PANTHER" id="PTHR30390">
    <property type="entry name" value="SEDOHEPTULOSE 7-PHOSPHATE ISOMERASE / DNAA INITIATOR-ASSOCIATING FACTOR FOR REPLICATION INITIATION"/>
    <property type="match status" value="1"/>
</dbReference>
<dbReference type="InterPro" id="IPR035461">
    <property type="entry name" value="GmhA/DiaA"/>
</dbReference>
<evidence type="ECO:0000259" key="1">
    <source>
        <dbReference type="PROSITE" id="PS51464"/>
    </source>
</evidence>
<dbReference type="AlphaFoldDB" id="X0RRL8"/>
<gene>
    <name evidence="2" type="ORF">S01H1_05172</name>
</gene>
<dbReference type="InterPro" id="IPR001347">
    <property type="entry name" value="SIS_dom"/>
</dbReference>
<protein>
    <recommendedName>
        <fullName evidence="1">SIS domain-containing protein</fullName>
    </recommendedName>
</protein>
<reference evidence="2" key="1">
    <citation type="journal article" date="2014" name="Front. Microbiol.">
        <title>High frequency of phylogenetically diverse reductive dehalogenase-homologous genes in deep subseafloor sedimentary metagenomes.</title>
        <authorList>
            <person name="Kawai M."/>
            <person name="Futagami T."/>
            <person name="Toyoda A."/>
            <person name="Takaki Y."/>
            <person name="Nishi S."/>
            <person name="Hori S."/>
            <person name="Arai W."/>
            <person name="Tsubouchi T."/>
            <person name="Morono Y."/>
            <person name="Uchiyama I."/>
            <person name="Ito T."/>
            <person name="Fujiyama A."/>
            <person name="Inagaki F."/>
            <person name="Takami H."/>
        </authorList>
    </citation>
    <scope>NUCLEOTIDE SEQUENCE</scope>
    <source>
        <strain evidence="2">Expedition CK06-06</strain>
    </source>
</reference>
<dbReference type="EMBL" id="BARS01002695">
    <property type="protein sequence ID" value="GAF71423.1"/>
    <property type="molecule type" value="Genomic_DNA"/>
</dbReference>
<accession>X0RRL8</accession>
<comment type="caution">
    <text evidence="2">The sequence shown here is derived from an EMBL/GenBank/DDBJ whole genome shotgun (WGS) entry which is preliminary data.</text>
</comment>
<sequence length="116" mass="12434">ANDNNAEYLFAQLVWGFGKKGDLLVGISTSGNSRNILLAIETARAMGMKTVGLTGRTGGEMAGKVDVSVKVPADKVHHIQELHVPVYHTLSMMLEEEFFPESHVERIAGGGSPSIV</sequence>
<dbReference type="Pfam" id="PF13580">
    <property type="entry name" value="SIS_2"/>
    <property type="match status" value="1"/>
</dbReference>
<dbReference type="InterPro" id="IPR050099">
    <property type="entry name" value="SIS_GmhA/DiaA_subfam"/>
</dbReference>
<dbReference type="InterPro" id="IPR046348">
    <property type="entry name" value="SIS_dom_sf"/>
</dbReference>
<dbReference type="SUPFAM" id="SSF53697">
    <property type="entry name" value="SIS domain"/>
    <property type="match status" value="1"/>
</dbReference>
<evidence type="ECO:0000313" key="2">
    <source>
        <dbReference type="EMBL" id="GAF71423.1"/>
    </source>
</evidence>